<dbReference type="CDD" id="cd16936">
    <property type="entry name" value="HATPase_RsbW-like"/>
    <property type="match status" value="1"/>
</dbReference>
<gene>
    <name evidence="3" type="ORF">AQI95_28915</name>
</gene>
<keyword evidence="4" id="KW-1185">Reference proteome</keyword>
<dbReference type="Proteomes" id="UP000053127">
    <property type="component" value="Unassembled WGS sequence"/>
</dbReference>
<dbReference type="SUPFAM" id="SSF55874">
    <property type="entry name" value="ATPase domain of HSP90 chaperone/DNA topoisomerase II/histidine kinase"/>
    <property type="match status" value="1"/>
</dbReference>
<dbReference type="InterPro" id="IPR036890">
    <property type="entry name" value="HATPase_C_sf"/>
</dbReference>
<evidence type="ECO:0000256" key="1">
    <source>
        <dbReference type="ARBA" id="ARBA00022527"/>
    </source>
</evidence>
<dbReference type="AlphaFoldDB" id="A0A101NZD9"/>
<dbReference type="OrthoDB" id="4301723at2"/>
<evidence type="ECO:0000313" key="3">
    <source>
        <dbReference type="EMBL" id="KUN02102.1"/>
    </source>
</evidence>
<keyword evidence="1" id="KW-0808">Transferase</keyword>
<comment type="caution">
    <text evidence="3">The sequence shown here is derived from an EMBL/GenBank/DDBJ whole genome shotgun (WGS) entry which is preliminary data.</text>
</comment>
<dbReference type="GO" id="GO:0004674">
    <property type="term" value="F:protein serine/threonine kinase activity"/>
    <property type="evidence" value="ECO:0007669"/>
    <property type="project" value="UniProtKB-KW"/>
</dbReference>
<dbReference type="EMBL" id="LMWN01000040">
    <property type="protein sequence ID" value="KUN02102.1"/>
    <property type="molecule type" value="Genomic_DNA"/>
</dbReference>
<evidence type="ECO:0000313" key="4">
    <source>
        <dbReference type="Proteomes" id="UP000053127"/>
    </source>
</evidence>
<protein>
    <recommendedName>
        <fullName evidence="2">Histidine kinase/HSP90-like ATPase domain-containing protein</fullName>
    </recommendedName>
</protein>
<feature type="domain" description="Histidine kinase/HSP90-like ATPase" evidence="2">
    <location>
        <begin position="6"/>
        <end position="70"/>
    </location>
</feature>
<sequence>MYLGWPELLTNAWKHTPCDCELLVRETPDGVLVEVTDFADALPALKEPADDAEGGRGLYLLSALVEELESQPLLRGKQV</sequence>
<keyword evidence="1" id="KW-0723">Serine/threonine-protein kinase</keyword>
<name>A0A101NZD9_9ACTN</name>
<dbReference type="InterPro" id="IPR003594">
    <property type="entry name" value="HATPase_dom"/>
</dbReference>
<dbReference type="STRING" id="67386.AQI95_28915"/>
<evidence type="ECO:0000259" key="2">
    <source>
        <dbReference type="Pfam" id="PF13581"/>
    </source>
</evidence>
<dbReference type="PANTHER" id="PTHR35526:SF3">
    <property type="entry name" value="ANTI-SIGMA-F FACTOR RSBW"/>
    <property type="match status" value="1"/>
</dbReference>
<keyword evidence="1" id="KW-0418">Kinase</keyword>
<proteinExistence type="predicted"/>
<dbReference type="InterPro" id="IPR050267">
    <property type="entry name" value="Anti-sigma-factor_SerPK"/>
</dbReference>
<dbReference type="PANTHER" id="PTHR35526">
    <property type="entry name" value="ANTI-SIGMA-F FACTOR RSBW-RELATED"/>
    <property type="match status" value="1"/>
</dbReference>
<organism evidence="3 4">
    <name type="scientific">Streptomyces yokosukanensis</name>
    <dbReference type="NCBI Taxonomy" id="67386"/>
    <lineage>
        <taxon>Bacteria</taxon>
        <taxon>Bacillati</taxon>
        <taxon>Actinomycetota</taxon>
        <taxon>Actinomycetes</taxon>
        <taxon>Kitasatosporales</taxon>
        <taxon>Streptomycetaceae</taxon>
        <taxon>Streptomyces</taxon>
    </lineage>
</organism>
<reference evidence="3 4" key="1">
    <citation type="submission" date="2015-10" db="EMBL/GenBank/DDBJ databases">
        <title>Draft genome sequence of Streptomyces yokosukanensis DSM 40224, type strain for the species Streptomyces yokosukanensis.</title>
        <authorList>
            <person name="Ruckert C."/>
            <person name="Winkler A."/>
            <person name="Kalinowski J."/>
            <person name="Kampfer P."/>
            <person name="Glaeser S."/>
        </authorList>
    </citation>
    <scope>NUCLEOTIDE SEQUENCE [LARGE SCALE GENOMIC DNA]</scope>
    <source>
        <strain evidence="3 4">DSM 40224</strain>
    </source>
</reference>
<dbReference type="Gene3D" id="3.30.565.10">
    <property type="entry name" value="Histidine kinase-like ATPase, C-terminal domain"/>
    <property type="match status" value="1"/>
</dbReference>
<dbReference type="Pfam" id="PF13581">
    <property type="entry name" value="HATPase_c_2"/>
    <property type="match status" value="1"/>
</dbReference>
<accession>A0A101NZD9</accession>